<feature type="region of interest" description="Disordered" evidence="2">
    <location>
        <begin position="162"/>
        <end position="181"/>
    </location>
</feature>
<evidence type="ECO:0000313" key="5">
    <source>
        <dbReference type="Proteomes" id="UP001152797"/>
    </source>
</evidence>
<dbReference type="PANTHER" id="PTHR34817">
    <property type="entry name" value="NUCLEOTIDYLTRANSFERASE"/>
    <property type="match status" value="1"/>
</dbReference>
<evidence type="ECO:0000313" key="3">
    <source>
        <dbReference type="EMBL" id="CAI4016360.1"/>
    </source>
</evidence>
<feature type="compositionally biased region" description="Basic and acidic residues" evidence="2">
    <location>
        <begin position="163"/>
        <end position="174"/>
    </location>
</feature>
<protein>
    <submittedName>
        <fullName evidence="4">Nucleotidyltransferase</fullName>
    </submittedName>
</protein>
<dbReference type="Proteomes" id="UP001152797">
    <property type="component" value="Unassembled WGS sequence"/>
</dbReference>
<dbReference type="EMBL" id="CAMXCT010006579">
    <property type="protein sequence ID" value="CAI4016360.1"/>
    <property type="molecule type" value="Genomic_DNA"/>
</dbReference>
<keyword evidence="1" id="KW-0175">Coiled coil</keyword>
<gene>
    <name evidence="3" type="ORF">C1SCF055_LOCUS41111</name>
</gene>
<name>A0A9P1GJL4_9DINO</name>
<dbReference type="OrthoDB" id="446672at2759"/>
<reference evidence="4 5" key="2">
    <citation type="submission" date="2024-05" db="EMBL/GenBank/DDBJ databases">
        <authorList>
            <person name="Chen Y."/>
            <person name="Shah S."/>
            <person name="Dougan E. K."/>
            <person name="Thang M."/>
            <person name="Chan C."/>
        </authorList>
    </citation>
    <scope>NUCLEOTIDE SEQUENCE [LARGE SCALE GENOMIC DNA]</scope>
</reference>
<dbReference type="EMBL" id="CAMXCT030006579">
    <property type="protein sequence ID" value="CAL4803672.1"/>
    <property type="molecule type" value="Genomic_DNA"/>
</dbReference>
<comment type="caution">
    <text evidence="3">The sequence shown here is derived from an EMBL/GenBank/DDBJ whole genome shotgun (WGS) entry which is preliminary data.</text>
</comment>
<dbReference type="Pfam" id="PF10127">
    <property type="entry name" value="RlaP"/>
    <property type="match status" value="1"/>
</dbReference>
<dbReference type="EMBL" id="CAMXCT020006579">
    <property type="protein sequence ID" value="CAL1169735.1"/>
    <property type="molecule type" value="Genomic_DNA"/>
</dbReference>
<accession>A0A9P1GJL4</accession>
<reference evidence="3" key="1">
    <citation type="submission" date="2022-10" db="EMBL/GenBank/DDBJ databases">
        <authorList>
            <person name="Chen Y."/>
            <person name="Dougan E. K."/>
            <person name="Chan C."/>
            <person name="Rhodes N."/>
            <person name="Thang M."/>
        </authorList>
    </citation>
    <scope>NUCLEOTIDE SEQUENCE</scope>
</reference>
<evidence type="ECO:0000313" key="4">
    <source>
        <dbReference type="EMBL" id="CAL4803672.1"/>
    </source>
</evidence>
<sequence length="568" mass="62809">MLKAAAELQSRLPRLIFAALDTFPLADGREGGLVAIAIRSVSASERLDSTVVSALQDLEQGSRQVQQKARQIRLQLPDEDSTLDLTVNYHELLDFRSLLQKGVPSAVETFRHAPDSAEVLHATDEWWELKASLAEALAPDHITATKPYMKACLGAANSLLPKGENDKRSNHAEKGSGYQPGNLTPVAMQTIPLLAKRASSDQDTAQINAMEQSGEWSVAAWKELLQRLSAAAAEAPLPKLKCLDLWCEKLRDSEYEAFKQSLQTVDVQCDALREWQMRLAKKGPSLAEASTGLADQESAEAMKLVEGVIPAGSELVFLAQTGSFMYDLQVATSDMDFALIYQALPKSLLSFNPPRDEFSHHEHKAFASDKKGDVEYTGRELGFFITNLAKGNPTNVELLFSNKPAHRSWAWQELLEARHSFLTLRCAKQYMGFVSQRLMRARDLLKAAVKAAGGETDVALSSEKEFSKLLYHAHHKMLDLGRILKGGYPLVALSGMERQQVLDIRLGRPKLKEAEVLLEQAETQRAQLVSDLNAAETDGTLPAEVDAQALIQWLWSVRVRMARGVGER</sequence>
<proteinExistence type="predicted"/>
<dbReference type="PANTHER" id="PTHR34817:SF1">
    <property type="entry name" value="NUCLEOTIDYLTRANSFERASE"/>
    <property type="match status" value="1"/>
</dbReference>
<organism evidence="3">
    <name type="scientific">Cladocopium goreaui</name>
    <dbReference type="NCBI Taxonomy" id="2562237"/>
    <lineage>
        <taxon>Eukaryota</taxon>
        <taxon>Sar</taxon>
        <taxon>Alveolata</taxon>
        <taxon>Dinophyceae</taxon>
        <taxon>Suessiales</taxon>
        <taxon>Symbiodiniaceae</taxon>
        <taxon>Cladocopium</taxon>
    </lineage>
</organism>
<evidence type="ECO:0000256" key="2">
    <source>
        <dbReference type="SAM" id="MobiDB-lite"/>
    </source>
</evidence>
<feature type="coiled-coil region" evidence="1">
    <location>
        <begin position="511"/>
        <end position="538"/>
    </location>
</feature>
<dbReference type="InterPro" id="IPR018775">
    <property type="entry name" value="RlaP"/>
</dbReference>
<keyword evidence="5" id="KW-1185">Reference proteome</keyword>
<dbReference type="AlphaFoldDB" id="A0A9P1GJL4"/>
<evidence type="ECO:0000256" key="1">
    <source>
        <dbReference type="SAM" id="Coils"/>
    </source>
</evidence>